<dbReference type="eggNOG" id="COG1670">
    <property type="taxonomic scope" value="Bacteria"/>
</dbReference>
<dbReference type="EMBL" id="BBJM01000019">
    <property type="protein sequence ID" value="GAK48105.1"/>
    <property type="molecule type" value="Genomic_DNA"/>
</dbReference>
<organism evidence="1 2">
    <name type="scientific">Secundilactobacillus oryzae JCM 18671</name>
    <dbReference type="NCBI Taxonomy" id="1291743"/>
    <lineage>
        <taxon>Bacteria</taxon>
        <taxon>Bacillati</taxon>
        <taxon>Bacillota</taxon>
        <taxon>Bacilli</taxon>
        <taxon>Lactobacillales</taxon>
        <taxon>Lactobacillaceae</taxon>
        <taxon>Secundilactobacillus</taxon>
    </lineage>
</organism>
<evidence type="ECO:0000313" key="2">
    <source>
        <dbReference type="Proteomes" id="UP000028700"/>
    </source>
</evidence>
<name>A0A081BJ87_9LACO</name>
<protein>
    <submittedName>
        <fullName evidence="1">Uncharacterized protein</fullName>
    </submittedName>
</protein>
<keyword evidence="2" id="KW-1185">Reference proteome</keyword>
<gene>
    <name evidence="1" type="ORF">LOSG293_190120</name>
</gene>
<reference evidence="1" key="1">
    <citation type="journal article" date="2014" name="Genome Announc.">
        <title>Draft Genome Sequence of Lactobacillus oryzae Strain SG293T.</title>
        <authorList>
            <person name="Tanizawa Y."/>
            <person name="Fujisawa T."/>
            <person name="Mochizuki T."/>
            <person name="Kaminuma E."/>
            <person name="Nakamura Y."/>
            <person name="Tohno M."/>
        </authorList>
    </citation>
    <scope>NUCLEOTIDE SEQUENCE [LARGE SCALE GENOMIC DNA]</scope>
    <source>
        <strain evidence="1">SG293</strain>
    </source>
</reference>
<dbReference type="Proteomes" id="UP000028700">
    <property type="component" value="Unassembled WGS sequence"/>
</dbReference>
<proteinExistence type="predicted"/>
<evidence type="ECO:0000313" key="1">
    <source>
        <dbReference type="EMBL" id="GAK48105.1"/>
    </source>
</evidence>
<dbReference type="STRING" id="1291743.LOSG293_190120"/>
<sequence length="150" mass="17210">MTARYRLDWLTQFKLTDIMAIWHLSTEKNEALIAAKAVNQKMSDVMQNRTITWGILDQQTKILVAIISISGLATQEATINLDIKESALSSFDFADLLDYLLQLLNHHFDVTQFSMTQDHLTATTISQLSQLETQHIEAHLQNNKLSFIYR</sequence>
<accession>A0A081BJ87</accession>
<comment type="caution">
    <text evidence="1">The sequence shown here is derived from an EMBL/GenBank/DDBJ whole genome shotgun (WGS) entry which is preliminary data.</text>
</comment>
<dbReference type="AlphaFoldDB" id="A0A081BJ87"/>